<evidence type="ECO:0000313" key="2">
    <source>
        <dbReference type="EMBL" id="MBB6481838.1"/>
    </source>
</evidence>
<protein>
    <recommendedName>
        <fullName evidence="1">PilZ domain-containing protein</fullName>
    </recommendedName>
</protein>
<dbReference type="AlphaFoldDB" id="A0A841RH40"/>
<dbReference type="Proteomes" id="UP000587760">
    <property type="component" value="Unassembled WGS sequence"/>
</dbReference>
<gene>
    <name evidence="2" type="ORF">HNR50_003519</name>
</gene>
<dbReference type="EMBL" id="JACHGJ010000008">
    <property type="protein sequence ID" value="MBB6481838.1"/>
    <property type="molecule type" value="Genomic_DNA"/>
</dbReference>
<evidence type="ECO:0000313" key="3">
    <source>
        <dbReference type="Proteomes" id="UP000587760"/>
    </source>
</evidence>
<keyword evidence="3" id="KW-1185">Reference proteome</keyword>
<proteinExistence type="predicted"/>
<feature type="domain" description="PilZ" evidence="1">
    <location>
        <begin position="2"/>
        <end position="104"/>
    </location>
</feature>
<accession>A0A841RH40</accession>
<comment type="caution">
    <text evidence="2">The sequence shown here is derived from an EMBL/GenBank/DDBJ whole genome shotgun (WGS) entry which is preliminary data.</text>
</comment>
<organism evidence="2 3">
    <name type="scientific">Spirochaeta isovalerica</name>
    <dbReference type="NCBI Taxonomy" id="150"/>
    <lineage>
        <taxon>Bacteria</taxon>
        <taxon>Pseudomonadati</taxon>
        <taxon>Spirochaetota</taxon>
        <taxon>Spirochaetia</taxon>
        <taxon>Spirochaetales</taxon>
        <taxon>Spirochaetaceae</taxon>
        <taxon>Spirochaeta</taxon>
    </lineage>
</organism>
<dbReference type="Gene3D" id="2.40.10.220">
    <property type="entry name" value="predicted glycosyltransferase like domains"/>
    <property type="match status" value="1"/>
</dbReference>
<name>A0A841RH40_9SPIO</name>
<dbReference type="GO" id="GO:0035438">
    <property type="term" value="F:cyclic-di-GMP binding"/>
    <property type="evidence" value="ECO:0007669"/>
    <property type="project" value="InterPro"/>
</dbReference>
<reference evidence="2 3" key="1">
    <citation type="submission" date="2020-08" db="EMBL/GenBank/DDBJ databases">
        <title>Genomic Encyclopedia of Type Strains, Phase IV (KMG-IV): sequencing the most valuable type-strain genomes for metagenomic binning, comparative biology and taxonomic classification.</title>
        <authorList>
            <person name="Goeker M."/>
        </authorList>
    </citation>
    <scope>NUCLEOTIDE SEQUENCE [LARGE SCALE GENOMIC DNA]</scope>
    <source>
        <strain evidence="2 3">DSM 2461</strain>
    </source>
</reference>
<dbReference type="Pfam" id="PF07238">
    <property type="entry name" value="PilZ"/>
    <property type="match status" value="1"/>
</dbReference>
<evidence type="ECO:0000259" key="1">
    <source>
        <dbReference type="Pfam" id="PF07238"/>
    </source>
</evidence>
<dbReference type="RefSeq" id="WP_184748075.1">
    <property type="nucleotide sequence ID" value="NZ_JACHGJ010000008.1"/>
</dbReference>
<sequence length="127" mass="14882">MREKHRRTLYYYLKVFENEEREPLGFLADITTEGCLLLTEQPLREDSLITLKVALPRGGGLEEERLQFDSVVRWVRREENRSLYSAGLSFAEEDKARDIVIEKLINHIGFSDGIKKIHLYRGDADFH</sequence>
<dbReference type="InterPro" id="IPR009875">
    <property type="entry name" value="PilZ_domain"/>
</dbReference>